<name>A0ABR9AVC1_9BACL</name>
<proteinExistence type="predicted"/>
<dbReference type="EMBL" id="JACYTN010000003">
    <property type="protein sequence ID" value="MBD8498076.1"/>
    <property type="molecule type" value="Genomic_DNA"/>
</dbReference>
<dbReference type="InterPro" id="IPR008930">
    <property type="entry name" value="Terpenoid_cyclase/PrenylTrfase"/>
</dbReference>
<accession>A0ABR9AVC1</accession>
<sequence length="300" mass="34431">MTGQKSVEALGQAKLFIYRQARLLDRRRYEFHFEQGSPEQVIAALRAYQNEDGGFGQALEPDIRCPHSQPVPVEIALRLMDEIGYVDTSIMDGIGRYLRGIVRPEGGFPLATLAVNNYPHAPWWYREEDQLPSLNPTGNIIGLLYKLAEHHAFQEEEWFQSSVAYMWRQLDDLNPYDYHDIVQAATFLEHAPDSEQVQEYRVWLDELIKRPGIIELDPQAEGYVHKVLDWAPAPNYPAAKLVTSEHISLHLDHLLTEQQADGGWPIRWEAVSPACELEWRGSITIDRLLTLQAYGRLELS</sequence>
<protein>
    <submittedName>
        <fullName evidence="1">Uncharacterized protein</fullName>
    </submittedName>
</protein>
<reference evidence="1 2" key="1">
    <citation type="submission" date="2020-09" db="EMBL/GenBank/DDBJ databases">
        <title>Paenibacillus sp. CAU 1523 isolated from sand of Haeundae Beach.</title>
        <authorList>
            <person name="Kim W."/>
        </authorList>
    </citation>
    <scope>NUCLEOTIDE SEQUENCE [LARGE SCALE GENOMIC DNA]</scope>
    <source>
        <strain evidence="1 2">CAU 1523</strain>
    </source>
</reference>
<dbReference type="RefSeq" id="WP_192024467.1">
    <property type="nucleotide sequence ID" value="NZ_JACYTN010000003.1"/>
</dbReference>
<organism evidence="1 2">
    <name type="scientific">Paenibacillus arenosi</name>
    <dbReference type="NCBI Taxonomy" id="2774142"/>
    <lineage>
        <taxon>Bacteria</taxon>
        <taxon>Bacillati</taxon>
        <taxon>Bacillota</taxon>
        <taxon>Bacilli</taxon>
        <taxon>Bacillales</taxon>
        <taxon>Paenibacillaceae</taxon>
        <taxon>Paenibacillus</taxon>
    </lineage>
</organism>
<dbReference type="SUPFAM" id="SSF48239">
    <property type="entry name" value="Terpenoid cyclases/Protein prenyltransferases"/>
    <property type="match status" value="1"/>
</dbReference>
<evidence type="ECO:0000313" key="1">
    <source>
        <dbReference type="EMBL" id="MBD8498076.1"/>
    </source>
</evidence>
<dbReference type="Proteomes" id="UP000634529">
    <property type="component" value="Unassembled WGS sequence"/>
</dbReference>
<evidence type="ECO:0000313" key="2">
    <source>
        <dbReference type="Proteomes" id="UP000634529"/>
    </source>
</evidence>
<comment type="caution">
    <text evidence="1">The sequence shown here is derived from an EMBL/GenBank/DDBJ whole genome shotgun (WGS) entry which is preliminary data.</text>
</comment>
<gene>
    <name evidence="1" type="ORF">IFO66_07115</name>
</gene>
<keyword evidence="2" id="KW-1185">Reference proteome</keyword>